<protein>
    <submittedName>
        <fullName evidence="1">Uncharacterized protein</fullName>
    </submittedName>
</protein>
<evidence type="ECO:0000313" key="1">
    <source>
        <dbReference type="EMBL" id="QOL48449.1"/>
    </source>
</evidence>
<organism evidence="1 2">
    <name type="scientific">Massilia litorea</name>
    <dbReference type="NCBI Taxonomy" id="2769491"/>
    <lineage>
        <taxon>Bacteria</taxon>
        <taxon>Pseudomonadati</taxon>
        <taxon>Pseudomonadota</taxon>
        <taxon>Betaproteobacteria</taxon>
        <taxon>Burkholderiales</taxon>
        <taxon>Oxalobacteraceae</taxon>
        <taxon>Telluria group</taxon>
        <taxon>Massilia</taxon>
    </lineage>
</organism>
<keyword evidence="2" id="KW-1185">Reference proteome</keyword>
<dbReference type="Proteomes" id="UP000593875">
    <property type="component" value="Chromosome"/>
</dbReference>
<proteinExistence type="predicted"/>
<dbReference type="KEGG" id="mlir:LPB04_15920"/>
<name>A0A7L9U204_9BURK</name>
<sequence>MREQKRFDEALALLEHLFAEFERESEPSRSRHFILMVEFQALAEDYAPARRSLSAIRAEQAARALAGDLYRGAGDGKEDSFPRLTRFSLVVEIDRILGDTRPTYELFARLDAAQPAFARRYAGLALPAVVEAGDFNLADRYRRDPLAMLGEVNRNARSMPLFPPSGQAPRVAAELMNLTRDVQLAMAVLRGQGKQAEAVDLRRALLDGLEAAEVRALAERELDASGTINRELVERSMARETS</sequence>
<accession>A0A7L9U204</accession>
<evidence type="ECO:0000313" key="2">
    <source>
        <dbReference type="Proteomes" id="UP000593875"/>
    </source>
</evidence>
<dbReference type="EMBL" id="CP062941">
    <property type="protein sequence ID" value="QOL48449.1"/>
    <property type="molecule type" value="Genomic_DNA"/>
</dbReference>
<reference evidence="1 2" key="1">
    <citation type="submission" date="2020-10" db="EMBL/GenBank/DDBJ databases">
        <title>Genome sequencing of Massilia sp. LPB0304.</title>
        <authorList>
            <person name="Kim J."/>
        </authorList>
    </citation>
    <scope>NUCLEOTIDE SEQUENCE [LARGE SCALE GENOMIC DNA]</scope>
    <source>
        <strain evidence="1 2">LPB0304</strain>
    </source>
</reference>
<gene>
    <name evidence="1" type="ORF">LPB04_15920</name>
</gene>
<dbReference type="AlphaFoldDB" id="A0A7L9U204"/>
<dbReference type="RefSeq" id="WP_193685492.1">
    <property type="nucleotide sequence ID" value="NZ_CP062941.1"/>
</dbReference>